<dbReference type="EMBL" id="FOMJ01000003">
    <property type="protein sequence ID" value="SFD25918.1"/>
    <property type="molecule type" value="Genomic_DNA"/>
</dbReference>
<feature type="domain" description="PTS EIIA type-2" evidence="1">
    <location>
        <begin position="21"/>
        <end position="163"/>
    </location>
</feature>
<dbReference type="Proteomes" id="UP000198611">
    <property type="component" value="Unassembled WGS sequence"/>
</dbReference>
<dbReference type="RefSeq" id="WP_205407766.1">
    <property type="nucleotide sequence ID" value="NZ_FOMJ01000003.1"/>
</dbReference>
<dbReference type="PROSITE" id="PS00372">
    <property type="entry name" value="PTS_EIIA_TYPE_2_HIS"/>
    <property type="match status" value="1"/>
</dbReference>
<reference evidence="2 3" key="1">
    <citation type="submission" date="2016-10" db="EMBL/GenBank/DDBJ databases">
        <authorList>
            <person name="de Groot N.N."/>
        </authorList>
    </citation>
    <scope>NUCLEOTIDE SEQUENCE [LARGE SCALE GENOMIC DNA]</scope>
    <source>
        <strain evidence="2 3">HL3</strain>
    </source>
</reference>
<evidence type="ECO:0000313" key="2">
    <source>
        <dbReference type="EMBL" id="SFD25918.1"/>
    </source>
</evidence>
<dbReference type="GO" id="GO:0030295">
    <property type="term" value="F:protein kinase activator activity"/>
    <property type="evidence" value="ECO:0007669"/>
    <property type="project" value="TreeGrafter"/>
</dbReference>
<dbReference type="InterPro" id="IPR016152">
    <property type="entry name" value="PTrfase/Anion_transptr"/>
</dbReference>
<dbReference type="STRING" id="1123397.SAMN05660831_01313"/>
<name>A0A1I1R1C0_9GAMM</name>
<gene>
    <name evidence="2" type="ORF">SAMN05660831_01313</name>
</gene>
<dbReference type="InterPro" id="IPR051541">
    <property type="entry name" value="PTS_SugarTrans_NitroReg"/>
</dbReference>
<dbReference type="PROSITE" id="PS51094">
    <property type="entry name" value="PTS_EIIA_TYPE_2"/>
    <property type="match status" value="1"/>
</dbReference>
<dbReference type="CDD" id="cd00211">
    <property type="entry name" value="PTS_IIA_fru"/>
    <property type="match status" value="1"/>
</dbReference>
<sequence>MARAEATHPTGDGATSLALGEILAPDRVALDVSAASKKRTLETMADFLSGDGLSRDAIFDALLGRERLGSTGLGQGVALPHGRLPGNDRTVGAFLRLDGGVDFDAQDQQPVDLVFGLVVPEASTDTHLQTLAAIARLFSDETVCQQLRQAESAAQAHRLLVGEAG</sequence>
<protein>
    <submittedName>
        <fullName evidence="2">PTS IIA-like nitrogen-regulatory protein PtsN</fullName>
    </submittedName>
</protein>
<evidence type="ECO:0000259" key="1">
    <source>
        <dbReference type="PROSITE" id="PS51094"/>
    </source>
</evidence>
<evidence type="ECO:0000313" key="3">
    <source>
        <dbReference type="Proteomes" id="UP000198611"/>
    </source>
</evidence>
<dbReference type="InterPro" id="IPR002178">
    <property type="entry name" value="PTS_EIIA_type-2_dom"/>
</dbReference>
<dbReference type="Pfam" id="PF00359">
    <property type="entry name" value="PTS_EIIA_2"/>
    <property type="match status" value="1"/>
</dbReference>
<accession>A0A1I1R1C0</accession>
<keyword evidence="3" id="KW-1185">Reference proteome</keyword>
<dbReference type="PANTHER" id="PTHR47738">
    <property type="entry name" value="PTS SYSTEM FRUCTOSE-LIKE EIIA COMPONENT-RELATED"/>
    <property type="match status" value="1"/>
</dbReference>
<dbReference type="PANTHER" id="PTHR47738:SF1">
    <property type="entry name" value="NITROGEN REGULATORY PROTEIN"/>
    <property type="match status" value="1"/>
</dbReference>
<proteinExistence type="predicted"/>
<dbReference type="Gene3D" id="3.40.930.10">
    <property type="entry name" value="Mannitol-specific EII, Chain A"/>
    <property type="match status" value="1"/>
</dbReference>
<organism evidence="2 3">
    <name type="scientific">Thiohalospira halophila DSM 15071</name>
    <dbReference type="NCBI Taxonomy" id="1123397"/>
    <lineage>
        <taxon>Bacteria</taxon>
        <taxon>Pseudomonadati</taxon>
        <taxon>Pseudomonadota</taxon>
        <taxon>Gammaproteobacteria</taxon>
        <taxon>Thiohalospirales</taxon>
        <taxon>Thiohalospiraceae</taxon>
        <taxon>Thiohalospira</taxon>
    </lineage>
</organism>
<dbReference type="AlphaFoldDB" id="A0A1I1R1C0"/>
<dbReference type="SUPFAM" id="SSF55804">
    <property type="entry name" value="Phoshotransferase/anion transport protein"/>
    <property type="match status" value="1"/>
</dbReference>